<evidence type="ECO:0000259" key="2">
    <source>
        <dbReference type="PROSITE" id="PS51758"/>
    </source>
</evidence>
<organism evidence="3 4">
    <name type="scientific">Smittium culicis</name>
    <dbReference type="NCBI Taxonomy" id="133412"/>
    <lineage>
        <taxon>Eukaryota</taxon>
        <taxon>Fungi</taxon>
        <taxon>Fungi incertae sedis</taxon>
        <taxon>Zoopagomycota</taxon>
        <taxon>Kickxellomycotina</taxon>
        <taxon>Harpellomycetes</taxon>
        <taxon>Harpellales</taxon>
        <taxon>Legeriomycetaceae</taxon>
        <taxon>Smittium</taxon>
    </lineage>
</organism>
<dbReference type="OrthoDB" id="73691at2759"/>
<accession>A0A1R1X2S1</accession>
<evidence type="ECO:0000313" key="4">
    <source>
        <dbReference type="Proteomes" id="UP000187283"/>
    </source>
</evidence>
<dbReference type="Proteomes" id="UP000187283">
    <property type="component" value="Unassembled WGS sequence"/>
</dbReference>
<keyword evidence="4" id="KW-1185">Reference proteome</keyword>
<sequence>MVSKRDFLRAQVNGHILDLVKGTISQHDFLTSAKASATFAKFPDTFALSQIKDIKTAKLMCSFFGLSKIGTFSMLIQRLVAHYEFIRNDDLLLNKVDFNSLTSVQIIEACDVRGIPTSNFSLPHLKNSLKGWVQFSCSFKSMEPGQLLWTRIFLLAKVPSA</sequence>
<evidence type="ECO:0000256" key="1">
    <source>
        <dbReference type="PROSITE-ProRule" id="PRU01094"/>
    </source>
</evidence>
<dbReference type="PROSITE" id="PS51758">
    <property type="entry name" value="LETM1_RBD"/>
    <property type="match status" value="1"/>
</dbReference>
<dbReference type="GO" id="GO:0043022">
    <property type="term" value="F:ribosome binding"/>
    <property type="evidence" value="ECO:0007669"/>
    <property type="project" value="InterPro"/>
</dbReference>
<feature type="domain" description="Letm1 RBD" evidence="2">
    <location>
        <begin position="1"/>
        <end position="161"/>
    </location>
</feature>
<protein>
    <recommendedName>
        <fullName evidence="2">Letm1 RBD domain-containing protein</fullName>
    </recommendedName>
</protein>
<evidence type="ECO:0000313" key="3">
    <source>
        <dbReference type="EMBL" id="OMJ08911.1"/>
    </source>
</evidence>
<dbReference type="Pfam" id="PF07766">
    <property type="entry name" value="LETM1_RBD"/>
    <property type="match status" value="1"/>
</dbReference>
<name>A0A1R1X2S1_9FUNG</name>
<comment type="caution">
    <text evidence="3">The sequence shown here is derived from an EMBL/GenBank/DDBJ whole genome shotgun (WGS) entry which is preliminary data.</text>
</comment>
<proteinExistence type="predicted"/>
<dbReference type="EMBL" id="LSSN01005645">
    <property type="protein sequence ID" value="OMJ08911.1"/>
    <property type="molecule type" value="Genomic_DNA"/>
</dbReference>
<gene>
    <name evidence="3" type="ORF">AYI70_g11234</name>
</gene>
<keyword evidence="1" id="KW-0496">Mitochondrion</keyword>
<reference evidence="3 4" key="1">
    <citation type="submission" date="2017-01" db="EMBL/GenBank/DDBJ databases">
        <authorList>
            <person name="Mah S.A."/>
            <person name="Swanson W.J."/>
            <person name="Moy G.W."/>
            <person name="Vacquier V.D."/>
        </authorList>
    </citation>
    <scope>NUCLEOTIDE SEQUENCE [LARGE SCALE GENOMIC DNA]</scope>
    <source>
        <strain evidence="3 4">GSMNP</strain>
    </source>
</reference>
<dbReference type="STRING" id="133412.A0A1R1X2S1"/>
<dbReference type="InterPro" id="IPR033122">
    <property type="entry name" value="LETM1-like_RBD"/>
</dbReference>
<dbReference type="AlphaFoldDB" id="A0A1R1X2S1"/>